<dbReference type="RefSeq" id="WP_101637238.1">
    <property type="nucleotide sequence ID" value="NZ_JAWGVX010000098.1"/>
</dbReference>
<evidence type="ECO:0000259" key="1">
    <source>
        <dbReference type="PROSITE" id="PS50112"/>
    </source>
</evidence>
<name>A0A2I1N9X2_9BACT</name>
<keyword evidence="2" id="KW-0418">Kinase</keyword>
<dbReference type="GO" id="GO:0016301">
    <property type="term" value="F:kinase activity"/>
    <property type="evidence" value="ECO:0007669"/>
    <property type="project" value="UniProtKB-KW"/>
</dbReference>
<dbReference type="Pfam" id="PF08447">
    <property type="entry name" value="PAS_3"/>
    <property type="match status" value="1"/>
</dbReference>
<dbReference type="InterPro" id="IPR035965">
    <property type="entry name" value="PAS-like_dom_sf"/>
</dbReference>
<dbReference type="SUPFAM" id="SSF55785">
    <property type="entry name" value="PYP-like sensor domain (PAS domain)"/>
    <property type="match status" value="1"/>
</dbReference>
<dbReference type="AlphaFoldDB" id="A0A2I1N9X2"/>
<gene>
    <name evidence="2" type="ORF">CYJ41_04920</name>
</gene>
<proteinExistence type="predicted"/>
<protein>
    <submittedName>
        <fullName evidence="2">Histidine kinase</fullName>
    </submittedName>
</protein>
<dbReference type="Proteomes" id="UP000234639">
    <property type="component" value="Unassembled WGS sequence"/>
</dbReference>
<feature type="domain" description="PAS" evidence="1">
    <location>
        <begin position="26"/>
        <end position="51"/>
    </location>
</feature>
<dbReference type="EMBL" id="PKHU01000004">
    <property type="protein sequence ID" value="PKZ29183.1"/>
    <property type="molecule type" value="Genomic_DNA"/>
</dbReference>
<organism evidence="2 3">
    <name type="scientific">Campylobacter ureolyticus</name>
    <dbReference type="NCBI Taxonomy" id="827"/>
    <lineage>
        <taxon>Bacteria</taxon>
        <taxon>Pseudomonadati</taxon>
        <taxon>Campylobacterota</taxon>
        <taxon>Epsilonproteobacteria</taxon>
        <taxon>Campylobacterales</taxon>
        <taxon>Campylobacteraceae</taxon>
        <taxon>Campylobacter</taxon>
    </lineage>
</organism>
<comment type="caution">
    <text evidence="2">The sequence shown here is derived from an EMBL/GenBank/DDBJ whole genome shotgun (WGS) entry which is preliminary data.</text>
</comment>
<evidence type="ECO:0000313" key="3">
    <source>
        <dbReference type="Proteomes" id="UP000234639"/>
    </source>
</evidence>
<keyword evidence="2" id="KW-0808">Transferase</keyword>
<dbReference type="NCBIfam" id="TIGR00229">
    <property type="entry name" value="sensory_box"/>
    <property type="match status" value="1"/>
</dbReference>
<accession>A0A2I1N9X2</accession>
<dbReference type="InterPro" id="IPR000014">
    <property type="entry name" value="PAS"/>
</dbReference>
<sequence>MRIEKPTPIDEKMELDPERYFISSTDLQGIITSVNVYFSKISGYSEKELIGSPHNIVRHPDMPRIIFKIMWDRIQTGKNMCAVIKNLAKNGKYYWVVTDFEILKDNSGESIGYRAFRRAAKDETIKTVEPIYNRLLEAEKEGGILASKDELNKILKEKNMSYDDFINNEIKKSGLKGAFGGLLRKFGF</sequence>
<dbReference type="PROSITE" id="PS50112">
    <property type="entry name" value="PAS"/>
    <property type="match status" value="1"/>
</dbReference>
<dbReference type="Gene3D" id="3.30.450.20">
    <property type="entry name" value="PAS domain"/>
    <property type="match status" value="1"/>
</dbReference>
<reference evidence="2 3" key="1">
    <citation type="submission" date="2017-12" db="EMBL/GenBank/DDBJ databases">
        <title>Phylogenetic diversity of female urinary microbiome.</title>
        <authorList>
            <person name="Thomas-White K."/>
            <person name="Wolfe A.J."/>
        </authorList>
    </citation>
    <scope>NUCLEOTIDE SEQUENCE [LARGE SCALE GENOMIC DNA]</scope>
    <source>
        <strain evidence="2 3">UMB0112</strain>
    </source>
</reference>
<dbReference type="CDD" id="cd00130">
    <property type="entry name" value="PAS"/>
    <property type="match status" value="1"/>
</dbReference>
<evidence type="ECO:0000313" key="2">
    <source>
        <dbReference type="EMBL" id="PKZ29183.1"/>
    </source>
</evidence>
<dbReference type="InterPro" id="IPR013655">
    <property type="entry name" value="PAS_fold_3"/>
</dbReference>